<evidence type="ECO:0000313" key="2">
    <source>
        <dbReference type="Proteomes" id="UP000535020"/>
    </source>
</evidence>
<name>A0A7Y8XZB7_9FLAO</name>
<comment type="caution">
    <text evidence="1">The sequence shown here is derived from an EMBL/GenBank/DDBJ whole genome shotgun (WGS) entry which is preliminary data.</text>
</comment>
<accession>A0A7Y8XZB7</accession>
<dbReference type="AlphaFoldDB" id="A0A7Y8XZB7"/>
<dbReference type="EMBL" id="JACBJI010000001">
    <property type="protein sequence ID" value="NYA69638.1"/>
    <property type="molecule type" value="Genomic_DNA"/>
</dbReference>
<gene>
    <name evidence="1" type="ORF">HZF10_01805</name>
</gene>
<dbReference type="Proteomes" id="UP000535020">
    <property type="component" value="Unassembled WGS sequence"/>
</dbReference>
<sequence length="162" mass="18847">MGHYKVNSTDSRNFSLSKSDVLIGELKYSKWYSFKAEVSLADGSIYTLEPKGFWDSKIELRKGDKTILYFEMGWKGIVINFIESEKKYLLRLKGLLSSKYVLVDIHDKELLAVETNFKWSKLTFDFNIETSGEFDEFDNNEVLLLTTLHCINYYMAFVNSTV</sequence>
<proteinExistence type="predicted"/>
<reference evidence="1 2" key="1">
    <citation type="submission" date="2020-07" db="EMBL/GenBank/DDBJ databases">
        <authorList>
            <person name="Sun Q."/>
        </authorList>
    </citation>
    <scope>NUCLEOTIDE SEQUENCE [LARGE SCALE GENOMIC DNA]</scope>
    <source>
        <strain evidence="1 2">MAH-1</strain>
    </source>
</reference>
<dbReference type="RefSeq" id="WP_176004462.1">
    <property type="nucleotide sequence ID" value="NZ_JABWMI010000003.1"/>
</dbReference>
<keyword evidence="2" id="KW-1185">Reference proteome</keyword>
<evidence type="ECO:0000313" key="1">
    <source>
        <dbReference type="EMBL" id="NYA69638.1"/>
    </source>
</evidence>
<organism evidence="1 2">
    <name type="scientific">Flavobacterium agri</name>
    <dbReference type="NCBI Taxonomy" id="2743471"/>
    <lineage>
        <taxon>Bacteria</taxon>
        <taxon>Pseudomonadati</taxon>
        <taxon>Bacteroidota</taxon>
        <taxon>Flavobacteriia</taxon>
        <taxon>Flavobacteriales</taxon>
        <taxon>Flavobacteriaceae</taxon>
        <taxon>Flavobacterium</taxon>
    </lineage>
</organism>
<protein>
    <submittedName>
        <fullName evidence="1">Uncharacterized protein</fullName>
    </submittedName>
</protein>